<dbReference type="Proteomes" id="UP000240530">
    <property type="component" value="Unassembled WGS sequence"/>
</dbReference>
<dbReference type="Gene3D" id="3.40.190.10">
    <property type="entry name" value="Periplasmic binding protein-like II"/>
    <property type="match status" value="2"/>
</dbReference>
<evidence type="ECO:0000256" key="4">
    <source>
        <dbReference type="ARBA" id="ARBA00022729"/>
    </source>
</evidence>
<protein>
    <submittedName>
        <fullName evidence="7">Spermidine/putrescine ABC transporter permease</fullName>
    </submittedName>
</protein>
<keyword evidence="5" id="KW-0574">Periplasm</keyword>
<feature type="signal peptide" evidence="6">
    <location>
        <begin position="1"/>
        <end position="20"/>
    </location>
</feature>
<evidence type="ECO:0000256" key="2">
    <source>
        <dbReference type="ARBA" id="ARBA00006099"/>
    </source>
</evidence>
<dbReference type="InterPro" id="IPR005669">
    <property type="entry name" value="Thiosulph/SO4-bd"/>
</dbReference>
<evidence type="ECO:0000256" key="3">
    <source>
        <dbReference type="ARBA" id="ARBA00022448"/>
    </source>
</evidence>
<comment type="caution">
    <text evidence="7">The sequence shown here is derived from an EMBL/GenBank/DDBJ whole genome shotgun (WGS) entry which is preliminary data.</text>
</comment>
<comment type="subcellular location">
    <subcellularLocation>
        <location evidence="1">Periplasm</location>
    </subcellularLocation>
</comment>
<feature type="chain" id="PRO_5015649564" evidence="6">
    <location>
        <begin position="21"/>
        <end position="265"/>
    </location>
</feature>
<name>A0A2T3KU64_PHOLD</name>
<dbReference type="AlphaFoldDB" id="A0A2T3KU64"/>
<dbReference type="GO" id="GO:1902358">
    <property type="term" value="P:sulfate transmembrane transport"/>
    <property type="evidence" value="ECO:0007669"/>
    <property type="project" value="InterPro"/>
</dbReference>
<accession>A0A2T3KU64</accession>
<sequence length="265" mass="30056">MVSRILMTTLIATVSLSSYAGTINVYGAGGPHHAFEEAAAAFMSLDENRDVKINITYGPLKKWEECAKSISKDCQQKGADILWGTSEHVTFTLMEQFKDHGFNNKSTSAIYLRPAVIIVQKGNPKKIDSFSDLINRDDINKVVVNNQALNTLTSGTGIWEDIAGREGKLEDIQKVRKKIIYQGQGSGDAFKYFNNTYADAWISWPEWYASHSQKIDIVNIEPSRRIYRAITITKRNNASEETNRFYEYLISGKANKIFEKYYLVR</sequence>
<organism evidence="7 8">
    <name type="scientific">Photobacterium leiognathi subsp. mandapamensis</name>
    <name type="common">Photobacterium mandapamensis</name>
    <dbReference type="NCBI Taxonomy" id="48408"/>
    <lineage>
        <taxon>Bacteria</taxon>
        <taxon>Pseudomonadati</taxon>
        <taxon>Pseudomonadota</taxon>
        <taxon>Gammaproteobacteria</taxon>
        <taxon>Vibrionales</taxon>
        <taxon>Vibrionaceae</taxon>
        <taxon>Photobacterium</taxon>
    </lineage>
</organism>
<comment type="similarity">
    <text evidence="2">Belongs to the prokaryotic sulfate-binding protein family.</text>
</comment>
<reference evidence="7 8" key="1">
    <citation type="submission" date="2018-03" db="EMBL/GenBank/DDBJ databases">
        <title>Whole genome sequencing of Histamine producing bacteria.</title>
        <authorList>
            <person name="Butler K."/>
        </authorList>
    </citation>
    <scope>NUCLEOTIDE SEQUENCE [LARGE SCALE GENOMIC DNA]</scope>
    <source>
        <strain evidence="7 8">Res.4.1</strain>
    </source>
</reference>
<dbReference type="PANTHER" id="PTHR30368:SF2">
    <property type="entry name" value="SULFATE-BINDING PROTEIN"/>
    <property type="match status" value="1"/>
</dbReference>
<evidence type="ECO:0000313" key="7">
    <source>
        <dbReference type="EMBL" id="PSV10278.1"/>
    </source>
</evidence>
<proteinExistence type="inferred from homology"/>
<dbReference type="GO" id="GO:0140104">
    <property type="term" value="F:molecular carrier activity"/>
    <property type="evidence" value="ECO:0007669"/>
    <property type="project" value="InterPro"/>
</dbReference>
<dbReference type="EMBL" id="PYNS01000013">
    <property type="protein sequence ID" value="PSV10278.1"/>
    <property type="molecule type" value="Genomic_DNA"/>
</dbReference>
<evidence type="ECO:0000313" key="8">
    <source>
        <dbReference type="Proteomes" id="UP000240530"/>
    </source>
</evidence>
<dbReference type="SUPFAM" id="SSF53850">
    <property type="entry name" value="Periplasmic binding protein-like II"/>
    <property type="match status" value="1"/>
</dbReference>
<keyword evidence="4 6" id="KW-0732">Signal</keyword>
<dbReference type="GO" id="GO:0042597">
    <property type="term" value="C:periplasmic space"/>
    <property type="evidence" value="ECO:0007669"/>
    <property type="project" value="UniProtKB-SubCell"/>
</dbReference>
<dbReference type="Pfam" id="PF13531">
    <property type="entry name" value="SBP_bac_11"/>
    <property type="match status" value="1"/>
</dbReference>
<gene>
    <name evidence="7" type="ORF">C0W93_12530</name>
</gene>
<dbReference type="PANTHER" id="PTHR30368">
    <property type="entry name" value="SULFATE-BINDING PROTEIN"/>
    <property type="match status" value="1"/>
</dbReference>
<keyword evidence="3" id="KW-0813">Transport</keyword>
<evidence type="ECO:0000256" key="5">
    <source>
        <dbReference type="ARBA" id="ARBA00022764"/>
    </source>
</evidence>
<evidence type="ECO:0000256" key="6">
    <source>
        <dbReference type="SAM" id="SignalP"/>
    </source>
</evidence>
<evidence type="ECO:0000256" key="1">
    <source>
        <dbReference type="ARBA" id="ARBA00004418"/>
    </source>
</evidence>
<dbReference type="RefSeq" id="WP_107185282.1">
    <property type="nucleotide sequence ID" value="NZ_JAWQGC010000001.1"/>
</dbReference>